<protein>
    <submittedName>
        <fullName evidence="1">Uncharacterized protein</fullName>
    </submittedName>
</protein>
<accession>B9BTR5</accession>
<comment type="caution">
    <text evidence="1">The sequence shown here is derived from an EMBL/GenBank/DDBJ whole genome shotgun (WGS) entry which is preliminary data.</text>
</comment>
<evidence type="ECO:0000313" key="2">
    <source>
        <dbReference type="Proteomes" id="UP000004535"/>
    </source>
</evidence>
<dbReference type="AlphaFoldDB" id="B9BTR5"/>
<dbReference type="EMBL" id="ACFC01000008">
    <property type="protein sequence ID" value="EEE05833.1"/>
    <property type="molecule type" value="Genomic_DNA"/>
</dbReference>
<proteinExistence type="predicted"/>
<dbReference type="Proteomes" id="UP000004535">
    <property type="component" value="Unassembled WGS sequence"/>
</dbReference>
<gene>
    <name evidence="1" type="ORF">BURMUCGD2_0753</name>
</gene>
<reference evidence="1 2" key="1">
    <citation type="journal article" date="2012" name="J. Bacteriol.">
        <title>Draft Genome Sequence Determination for Cystic Fibrosis and Chronic Granulomatous Disease Burkholderia multivorans Isolates.</title>
        <authorList>
            <person name="Varga J.J."/>
            <person name="Losada L."/>
            <person name="Zelazny A.M."/>
            <person name="Brinkac L."/>
            <person name="Harkins D."/>
            <person name="Radune D."/>
            <person name="Hostetler J."/>
            <person name="Sampaio E.P."/>
            <person name="Ronning C.M."/>
            <person name="Nierman W.C."/>
            <person name="Greenberg D.E."/>
            <person name="Holland S.M."/>
            <person name="Goldberg J.B."/>
        </authorList>
    </citation>
    <scope>NUCLEOTIDE SEQUENCE [LARGE SCALE GENOMIC DNA]</scope>
    <source>
        <strain evidence="1 2">CGD2</strain>
    </source>
</reference>
<organism evidence="1 2">
    <name type="scientific">Burkholderia multivorans CGD2</name>
    <dbReference type="NCBI Taxonomy" id="513052"/>
    <lineage>
        <taxon>Bacteria</taxon>
        <taxon>Pseudomonadati</taxon>
        <taxon>Pseudomonadota</taxon>
        <taxon>Betaproteobacteria</taxon>
        <taxon>Burkholderiales</taxon>
        <taxon>Burkholderiaceae</taxon>
        <taxon>Burkholderia</taxon>
        <taxon>Burkholderia cepacia complex</taxon>
    </lineage>
</organism>
<sequence length="55" mass="6066">MRGTAPRARAAECRRREPIGIRRGTSAAALRLWPASPVPRPHVAAWRRGYAGALF</sequence>
<evidence type="ECO:0000313" key="1">
    <source>
        <dbReference type="EMBL" id="EEE05833.1"/>
    </source>
</evidence>
<name>B9BTR5_9BURK</name>